<comment type="caution">
    <text evidence="2">The sequence shown here is derived from an EMBL/GenBank/DDBJ whole genome shotgun (WGS) entry which is preliminary data.</text>
</comment>
<organism evidence="2 3">
    <name type="scientific">Steinernema hermaphroditum</name>
    <dbReference type="NCBI Taxonomy" id="289476"/>
    <lineage>
        <taxon>Eukaryota</taxon>
        <taxon>Metazoa</taxon>
        <taxon>Ecdysozoa</taxon>
        <taxon>Nematoda</taxon>
        <taxon>Chromadorea</taxon>
        <taxon>Rhabditida</taxon>
        <taxon>Tylenchina</taxon>
        <taxon>Panagrolaimomorpha</taxon>
        <taxon>Strongyloidoidea</taxon>
        <taxon>Steinernematidae</taxon>
        <taxon>Steinernema</taxon>
    </lineage>
</organism>
<evidence type="ECO:0000313" key="3">
    <source>
        <dbReference type="Proteomes" id="UP001175271"/>
    </source>
</evidence>
<dbReference type="EMBL" id="JAUCMV010000005">
    <property type="protein sequence ID" value="KAK0393897.1"/>
    <property type="molecule type" value="Genomic_DNA"/>
</dbReference>
<accession>A0AA39GXG0</accession>
<dbReference type="AlphaFoldDB" id="A0AA39GXG0"/>
<keyword evidence="1" id="KW-0812">Transmembrane</keyword>
<keyword evidence="1" id="KW-0472">Membrane</keyword>
<sequence length="104" mass="12386">MAESNEQCTHSFDHGYFEDRRQRTIRLWRCIRFFSFFFASAILAALIFYGIVRHIVEQEQRASRCVREIERMNPLLVGNTEIHRACRLGDTKMLFKYGWDSYGA</sequence>
<name>A0AA39GXG0_9BILA</name>
<evidence type="ECO:0000256" key="1">
    <source>
        <dbReference type="SAM" id="Phobius"/>
    </source>
</evidence>
<gene>
    <name evidence="2" type="ORF">QR680_000458</name>
</gene>
<reference evidence="2" key="1">
    <citation type="submission" date="2023-06" db="EMBL/GenBank/DDBJ databases">
        <title>Genomic analysis of the entomopathogenic nematode Steinernema hermaphroditum.</title>
        <authorList>
            <person name="Schwarz E.M."/>
            <person name="Heppert J.K."/>
            <person name="Baniya A."/>
            <person name="Schwartz H.T."/>
            <person name="Tan C.-H."/>
            <person name="Antoshechkin I."/>
            <person name="Sternberg P.W."/>
            <person name="Goodrich-Blair H."/>
            <person name="Dillman A.R."/>
        </authorList>
    </citation>
    <scope>NUCLEOTIDE SEQUENCE</scope>
    <source>
        <strain evidence="2">PS9179</strain>
        <tissue evidence="2">Whole animal</tissue>
    </source>
</reference>
<dbReference type="Proteomes" id="UP001175271">
    <property type="component" value="Unassembled WGS sequence"/>
</dbReference>
<feature type="transmembrane region" description="Helical" evidence="1">
    <location>
        <begin position="30"/>
        <end position="52"/>
    </location>
</feature>
<protein>
    <submittedName>
        <fullName evidence="2">Uncharacterized protein</fullName>
    </submittedName>
</protein>
<proteinExistence type="predicted"/>
<evidence type="ECO:0000313" key="2">
    <source>
        <dbReference type="EMBL" id="KAK0393897.1"/>
    </source>
</evidence>
<keyword evidence="3" id="KW-1185">Reference proteome</keyword>
<keyword evidence="1" id="KW-1133">Transmembrane helix</keyword>